<accession>A0A194XIG9</accession>
<gene>
    <name evidence="2" type="ORF">LY89DRAFT_779890</name>
</gene>
<protein>
    <recommendedName>
        <fullName evidence="4">Myb-like domain-containing protein</fullName>
    </recommendedName>
</protein>
<dbReference type="GeneID" id="28832064"/>
<feature type="region of interest" description="Disordered" evidence="1">
    <location>
        <begin position="248"/>
        <end position="301"/>
    </location>
</feature>
<feature type="compositionally biased region" description="Polar residues" evidence="1">
    <location>
        <begin position="339"/>
        <end position="355"/>
    </location>
</feature>
<evidence type="ECO:0000313" key="3">
    <source>
        <dbReference type="Proteomes" id="UP000070700"/>
    </source>
</evidence>
<feature type="region of interest" description="Disordered" evidence="1">
    <location>
        <begin position="149"/>
        <end position="215"/>
    </location>
</feature>
<organism evidence="2 3">
    <name type="scientific">Mollisia scopiformis</name>
    <name type="common">Conifer needle endophyte fungus</name>
    <name type="synonym">Phialocephala scopiformis</name>
    <dbReference type="NCBI Taxonomy" id="149040"/>
    <lineage>
        <taxon>Eukaryota</taxon>
        <taxon>Fungi</taxon>
        <taxon>Dikarya</taxon>
        <taxon>Ascomycota</taxon>
        <taxon>Pezizomycotina</taxon>
        <taxon>Leotiomycetes</taxon>
        <taxon>Helotiales</taxon>
        <taxon>Mollisiaceae</taxon>
        <taxon>Mollisia</taxon>
    </lineage>
</organism>
<keyword evidence="3" id="KW-1185">Reference proteome</keyword>
<evidence type="ECO:0000256" key="1">
    <source>
        <dbReference type="SAM" id="MobiDB-lite"/>
    </source>
</evidence>
<sequence>MPTNNTKKKIELSFTNWVLGGNLISVVEAKSKSSKNGMTTDRATARKMYLVNEDGTQEIADESLIPSKGKRVGKKARIEVTTKTETKEECDIPEAKAPETYEKWCEKCKTPCCEGAVAGAVPAGAKTALCECGKYHWICQYEAYDADTEKEKGDEEKKSGGGKKKKDEEKGKDVEVVVDAVVEEKSDDKKEDGVKDKDNSDEKTATSDEWTAEQDKTILEMKADNKSWKEIVAAVGSSKQAVVNRFKELKKAETEQPSKPAAEETTDKNDNKVIDDAFGADLFAGDENDNGGGSHEKDDAEIIAGLETLLDGFNDNEDKATKKGNKKNKGKKQQANAADPNTSSFDNNQGTNSPAQDPLGISFGPQLYGKLVPDATWSKDDCDLLEHLLERYESEKWLHMQANFYNWTGRMVAAEFIERKFKTDASDSSSK</sequence>
<proteinExistence type="predicted"/>
<dbReference type="InParanoid" id="A0A194XIG9"/>
<feature type="region of interest" description="Disordered" evidence="1">
    <location>
        <begin position="313"/>
        <end position="363"/>
    </location>
</feature>
<feature type="compositionally biased region" description="Basic and acidic residues" evidence="1">
    <location>
        <begin position="248"/>
        <end position="275"/>
    </location>
</feature>
<reference evidence="2 3" key="1">
    <citation type="submission" date="2015-10" db="EMBL/GenBank/DDBJ databases">
        <title>Full genome of DAOMC 229536 Phialocephala scopiformis, a fungal endophyte of spruce producing the potent anti-insectan compound rugulosin.</title>
        <authorList>
            <consortium name="DOE Joint Genome Institute"/>
            <person name="Walker A.K."/>
            <person name="Frasz S.L."/>
            <person name="Seifert K.A."/>
            <person name="Miller J.D."/>
            <person name="Mondo S.J."/>
            <person name="Labutti K."/>
            <person name="Lipzen A."/>
            <person name="Dockter R."/>
            <person name="Kennedy M."/>
            <person name="Grigoriev I.V."/>
            <person name="Spatafora J.W."/>
        </authorList>
    </citation>
    <scope>NUCLEOTIDE SEQUENCE [LARGE SCALE GENOMIC DNA]</scope>
    <source>
        <strain evidence="2 3">CBS 120377</strain>
    </source>
</reference>
<dbReference type="AlphaFoldDB" id="A0A194XIG9"/>
<evidence type="ECO:0000313" key="2">
    <source>
        <dbReference type="EMBL" id="KUJ20025.1"/>
    </source>
</evidence>
<feature type="compositionally biased region" description="Basic and acidic residues" evidence="1">
    <location>
        <begin position="149"/>
        <end position="175"/>
    </location>
</feature>
<dbReference type="OrthoDB" id="5154006at2759"/>
<dbReference type="RefSeq" id="XP_018074380.1">
    <property type="nucleotide sequence ID" value="XM_018222338.1"/>
</dbReference>
<evidence type="ECO:0008006" key="4">
    <source>
        <dbReference type="Google" id="ProtNLM"/>
    </source>
</evidence>
<dbReference type="Proteomes" id="UP000070700">
    <property type="component" value="Unassembled WGS sequence"/>
</dbReference>
<dbReference type="KEGG" id="psco:LY89DRAFT_779890"/>
<feature type="compositionally biased region" description="Basic residues" evidence="1">
    <location>
        <begin position="322"/>
        <end position="332"/>
    </location>
</feature>
<dbReference type="EMBL" id="KQ947410">
    <property type="protein sequence ID" value="KUJ20025.1"/>
    <property type="molecule type" value="Genomic_DNA"/>
</dbReference>
<name>A0A194XIG9_MOLSC</name>
<feature type="compositionally biased region" description="Basic and acidic residues" evidence="1">
    <location>
        <begin position="182"/>
        <end position="206"/>
    </location>
</feature>